<evidence type="ECO:0000259" key="1">
    <source>
        <dbReference type="SMART" id="SM00829"/>
    </source>
</evidence>
<dbReference type="AlphaFoldDB" id="A0A8H5BAX7"/>
<evidence type="ECO:0000313" key="3">
    <source>
        <dbReference type="Proteomes" id="UP000559256"/>
    </source>
</evidence>
<dbReference type="Gene3D" id="3.90.180.10">
    <property type="entry name" value="Medium-chain alcohol dehydrogenases, catalytic domain"/>
    <property type="match status" value="1"/>
</dbReference>
<dbReference type="SMART" id="SM00829">
    <property type="entry name" value="PKS_ER"/>
    <property type="match status" value="1"/>
</dbReference>
<keyword evidence="3" id="KW-1185">Reference proteome</keyword>
<dbReference type="GO" id="GO:0016651">
    <property type="term" value="F:oxidoreductase activity, acting on NAD(P)H"/>
    <property type="evidence" value="ECO:0007669"/>
    <property type="project" value="InterPro"/>
</dbReference>
<dbReference type="CDD" id="cd08249">
    <property type="entry name" value="enoyl_reductase_like"/>
    <property type="match status" value="1"/>
</dbReference>
<proteinExistence type="predicted"/>
<dbReference type="OrthoDB" id="3233595at2759"/>
<organism evidence="2 3">
    <name type="scientific">Tetrapyrgos nigripes</name>
    <dbReference type="NCBI Taxonomy" id="182062"/>
    <lineage>
        <taxon>Eukaryota</taxon>
        <taxon>Fungi</taxon>
        <taxon>Dikarya</taxon>
        <taxon>Basidiomycota</taxon>
        <taxon>Agaricomycotina</taxon>
        <taxon>Agaricomycetes</taxon>
        <taxon>Agaricomycetidae</taxon>
        <taxon>Agaricales</taxon>
        <taxon>Marasmiineae</taxon>
        <taxon>Marasmiaceae</taxon>
        <taxon>Tetrapyrgos</taxon>
    </lineage>
</organism>
<dbReference type="InterPro" id="IPR047122">
    <property type="entry name" value="Trans-enoyl_RdTase-like"/>
</dbReference>
<dbReference type="InterPro" id="IPR013154">
    <property type="entry name" value="ADH-like_N"/>
</dbReference>
<name>A0A8H5BAX7_9AGAR</name>
<sequence>MPALVNLLRVDRSSTCPSHTSCPSSLTHYPVSSSANFYPTMSEQKALLLDSKQGQFVVSTIPKPTSVPSGELLVKVKAAALNPVDWKIQSFGVFVENYPAVLGTDIAGDVEEVGEGVTGFSKGDRVVFQGFFTNDYAGFQQYTRVPAEIAAKADSGKVFILASGFCPVRPGYSFSIQLLRLVKFSPIIAYASAHQFDYLKSLGATEFIDRKQVSFSDLPAAVKKITSEPVKFVYDAFSSADSQQAGYDVLADGGTIVVTTGDQIKTKVDGKKVLSVFGNVHPPFNREFGKAQYKNLTKFLEDGTIVPNRPEELPNGLAGIPDGLERLKNNQVSGTKLIALPQETA</sequence>
<dbReference type="InterPro" id="IPR036291">
    <property type="entry name" value="NAD(P)-bd_dom_sf"/>
</dbReference>
<dbReference type="SUPFAM" id="SSF50129">
    <property type="entry name" value="GroES-like"/>
    <property type="match status" value="1"/>
</dbReference>
<dbReference type="PANTHER" id="PTHR45348">
    <property type="entry name" value="HYPOTHETICAL OXIDOREDUCTASE (EUROFUNG)"/>
    <property type="match status" value="1"/>
</dbReference>
<dbReference type="Pfam" id="PF08240">
    <property type="entry name" value="ADH_N"/>
    <property type="match status" value="1"/>
</dbReference>
<dbReference type="InterPro" id="IPR013149">
    <property type="entry name" value="ADH-like_C"/>
</dbReference>
<dbReference type="InterPro" id="IPR011032">
    <property type="entry name" value="GroES-like_sf"/>
</dbReference>
<dbReference type="Pfam" id="PF00107">
    <property type="entry name" value="ADH_zinc_N"/>
    <property type="match status" value="1"/>
</dbReference>
<reference evidence="2 3" key="1">
    <citation type="journal article" date="2020" name="ISME J.">
        <title>Uncovering the hidden diversity of litter-decomposition mechanisms in mushroom-forming fungi.</title>
        <authorList>
            <person name="Floudas D."/>
            <person name="Bentzer J."/>
            <person name="Ahren D."/>
            <person name="Johansson T."/>
            <person name="Persson P."/>
            <person name="Tunlid A."/>
        </authorList>
    </citation>
    <scope>NUCLEOTIDE SEQUENCE [LARGE SCALE GENOMIC DNA]</scope>
    <source>
        <strain evidence="2 3">CBS 291.85</strain>
    </source>
</reference>
<dbReference type="SUPFAM" id="SSF51735">
    <property type="entry name" value="NAD(P)-binding Rossmann-fold domains"/>
    <property type="match status" value="1"/>
</dbReference>
<dbReference type="EMBL" id="JAACJM010000423">
    <property type="protein sequence ID" value="KAF5319884.1"/>
    <property type="molecule type" value="Genomic_DNA"/>
</dbReference>
<accession>A0A8H5BAX7</accession>
<comment type="caution">
    <text evidence="2">The sequence shown here is derived from an EMBL/GenBank/DDBJ whole genome shotgun (WGS) entry which is preliminary data.</text>
</comment>
<feature type="domain" description="Enoyl reductase (ER)" evidence="1">
    <location>
        <begin position="54"/>
        <end position="338"/>
    </location>
</feature>
<dbReference type="Proteomes" id="UP000559256">
    <property type="component" value="Unassembled WGS sequence"/>
</dbReference>
<evidence type="ECO:0000313" key="2">
    <source>
        <dbReference type="EMBL" id="KAF5319884.1"/>
    </source>
</evidence>
<dbReference type="Gene3D" id="3.40.50.720">
    <property type="entry name" value="NAD(P)-binding Rossmann-like Domain"/>
    <property type="match status" value="1"/>
</dbReference>
<gene>
    <name evidence="2" type="ORF">D9758_017858</name>
</gene>
<protein>
    <recommendedName>
        <fullName evidence="1">Enoyl reductase (ER) domain-containing protein</fullName>
    </recommendedName>
</protein>
<dbReference type="InterPro" id="IPR020843">
    <property type="entry name" value="ER"/>
</dbReference>
<dbReference type="PANTHER" id="PTHR45348:SF2">
    <property type="entry name" value="ZINC-TYPE ALCOHOL DEHYDROGENASE-LIKE PROTEIN C2E1P3.01"/>
    <property type="match status" value="1"/>
</dbReference>